<dbReference type="STRING" id="2045.KR76_14765"/>
<dbReference type="GeneID" id="96610121"/>
<dbReference type="KEGG" id="psim:KR76_14765"/>
<evidence type="ECO:0000313" key="2">
    <source>
        <dbReference type="Proteomes" id="UP000030300"/>
    </source>
</evidence>
<organism evidence="1 2">
    <name type="scientific">Nocardioides simplex</name>
    <name type="common">Arthrobacter simplex</name>
    <dbReference type="NCBI Taxonomy" id="2045"/>
    <lineage>
        <taxon>Bacteria</taxon>
        <taxon>Bacillati</taxon>
        <taxon>Actinomycetota</taxon>
        <taxon>Actinomycetes</taxon>
        <taxon>Propionibacteriales</taxon>
        <taxon>Nocardioidaceae</taxon>
        <taxon>Pimelobacter</taxon>
    </lineage>
</organism>
<dbReference type="eggNOG" id="ENOG5031Y6U">
    <property type="taxonomic scope" value="Bacteria"/>
</dbReference>
<name>A0A0A1DJX3_NOCSI</name>
<dbReference type="Proteomes" id="UP000030300">
    <property type="component" value="Chromosome"/>
</dbReference>
<dbReference type="RefSeq" id="WP_141267285.1">
    <property type="nucleotide sequence ID" value="NZ_BJMC01000009.1"/>
</dbReference>
<dbReference type="OrthoDB" id="3787531at2"/>
<keyword evidence="2" id="KW-1185">Reference proteome</keyword>
<dbReference type="EMBL" id="CP009896">
    <property type="protein sequence ID" value="AIY17711.2"/>
    <property type="molecule type" value="Genomic_DNA"/>
</dbReference>
<evidence type="ECO:0000313" key="1">
    <source>
        <dbReference type="EMBL" id="AIY17711.2"/>
    </source>
</evidence>
<dbReference type="AlphaFoldDB" id="A0A0A1DJX3"/>
<gene>
    <name evidence="1" type="ORF">KR76_14765</name>
</gene>
<reference evidence="1 2" key="1">
    <citation type="journal article" date="2015" name="Genome Announc.">
        <title>Complete Genome Sequence of Steroid-Transforming Nocardioides simplex VKM Ac-2033D.</title>
        <authorList>
            <person name="Shtratnikova V.Y."/>
            <person name="Schelkunov M.I."/>
            <person name="Pekov Y.A."/>
            <person name="Fokina V.V."/>
            <person name="Logacheva M.D."/>
            <person name="Sokolov S.L."/>
            <person name="Bragin E.Y."/>
            <person name="Ashapkin V.V."/>
            <person name="Donova M.V."/>
        </authorList>
    </citation>
    <scope>NUCLEOTIDE SEQUENCE [LARGE SCALE GENOMIC DNA]</scope>
    <source>
        <strain evidence="1 2">VKM Ac-2033D</strain>
    </source>
</reference>
<sequence length="182" mass="19909">MTNELAVPAWLAVVTLGGLLALVVVVASLVRSVRRARSHTDALLAAAAHDAEALREQLSGIEDELRAQQAASAGTGRGRAPVAVVDDREYVITDLGTERGPRVPARVVPAPMFADIVLRESVIKTAALAAGLRRALSPEVRNRIRFEMKREVKRSRKERRLLLKQARRDLEARQRASVEVPS</sequence>
<protein>
    <submittedName>
        <fullName evidence="1">Uncharacterized protein</fullName>
    </submittedName>
</protein>
<proteinExistence type="predicted"/>
<dbReference type="HOGENOM" id="CLU_1576876_0_0_11"/>
<accession>A0A0A1DJX3</accession>